<accession>A0A4P8GE35</accession>
<feature type="transmembrane region" description="Helical" evidence="7">
    <location>
        <begin position="143"/>
        <end position="163"/>
    </location>
</feature>
<gene>
    <name evidence="8" type="primary">wzxC</name>
</gene>
<name>A0A4P8GE35_STREE</name>
<comment type="similarity">
    <text evidence="2">Belongs to the polysaccharide synthase family.</text>
</comment>
<feature type="transmembrane region" description="Helical" evidence="7">
    <location>
        <begin position="357"/>
        <end position="375"/>
    </location>
</feature>
<proteinExistence type="inferred from homology"/>
<evidence type="ECO:0000256" key="4">
    <source>
        <dbReference type="ARBA" id="ARBA00022692"/>
    </source>
</evidence>
<feature type="transmembrane region" description="Helical" evidence="7">
    <location>
        <begin position="440"/>
        <end position="461"/>
    </location>
</feature>
<dbReference type="Pfam" id="PF13440">
    <property type="entry name" value="Polysacc_synt_3"/>
    <property type="match status" value="1"/>
</dbReference>
<dbReference type="EMBL" id="MK606437">
    <property type="protein sequence ID" value="QCO92058.1"/>
    <property type="molecule type" value="Genomic_DNA"/>
</dbReference>
<dbReference type="GO" id="GO:0005886">
    <property type="term" value="C:plasma membrane"/>
    <property type="evidence" value="ECO:0007669"/>
    <property type="project" value="UniProtKB-SubCell"/>
</dbReference>
<evidence type="ECO:0000256" key="2">
    <source>
        <dbReference type="ARBA" id="ARBA00007430"/>
    </source>
</evidence>
<evidence type="ECO:0000256" key="1">
    <source>
        <dbReference type="ARBA" id="ARBA00004651"/>
    </source>
</evidence>
<feature type="transmembrane region" description="Helical" evidence="7">
    <location>
        <begin position="381"/>
        <end position="400"/>
    </location>
</feature>
<comment type="subcellular location">
    <subcellularLocation>
        <location evidence="1">Cell membrane</location>
        <topology evidence="1">Multi-pass membrane protein</topology>
    </subcellularLocation>
</comment>
<evidence type="ECO:0000256" key="3">
    <source>
        <dbReference type="ARBA" id="ARBA00022475"/>
    </source>
</evidence>
<feature type="transmembrane region" description="Helical" evidence="7">
    <location>
        <begin position="324"/>
        <end position="345"/>
    </location>
</feature>
<reference evidence="8" key="1">
    <citation type="journal article" date="2019" name="Microb. Genom.">
        <title>Putative novel cps loci in a large global collection of pneumococci.</title>
        <authorList>
            <person name="van Tonder A.J."/>
            <person name="Gladstone R.A."/>
            <person name="Lo S.W."/>
            <person name="Nahm M.H."/>
            <person name="du Plessis M."/>
            <person name="Cornick J."/>
            <person name="Kwambana-Adams B."/>
            <person name="Madhi S.A."/>
            <person name="Hawkins P.A."/>
            <person name="Benisty R."/>
            <person name="Dagan R."/>
            <person name="Everett D."/>
            <person name="Antonio M."/>
            <person name="Klugman K.P."/>
            <person name="von Gottberg A."/>
            <person name="Breiman R.F."/>
            <person name="McGee L."/>
            <person name="Bentley S.D."/>
            <person name="The Global Pneumococcal Sequencing C.O."/>
        </authorList>
    </citation>
    <scope>NUCLEOTIDE SEQUENCE</scope>
    <source>
        <strain evidence="8">GPS_US_PATH4387</strain>
    </source>
</reference>
<protein>
    <submittedName>
        <fullName evidence="8">Lipopolysaccharide biosynthesis protein WzxC</fullName>
    </submittedName>
</protein>
<feature type="transmembrane region" description="Helical" evidence="7">
    <location>
        <begin position="77"/>
        <end position="98"/>
    </location>
</feature>
<evidence type="ECO:0000313" key="8">
    <source>
        <dbReference type="EMBL" id="QCO92058.1"/>
    </source>
</evidence>
<dbReference type="AlphaFoldDB" id="A0A4P8GE35"/>
<feature type="transmembrane region" description="Helical" evidence="7">
    <location>
        <begin position="283"/>
        <end position="304"/>
    </location>
</feature>
<organism evidence="8">
    <name type="scientific">Streptococcus pneumoniae</name>
    <dbReference type="NCBI Taxonomy" id="1313"/>
    <lineage>
        <taxon>Bacteria</taxon>
        <taxon>Bacillati</taxon>
        <taxon>Bacillota</taxon>
        <taxon>Bacilli</taxon>
        <taxon>Lactobacillales</taxon>
        <taxon>Streptococcaceae</taxon>
        <taxon>Streptococcus</taxon>
    </lineage>
</organism>
<dbReference type="InterPro" id="IPR050833">
    <property type="entry name" value="Poly_Biosynth_Transport"/>
</dbReference>
<keyword evidence="4 7" id="KW-0812">Transmembrane</keyword>
<evidence type="ECO:0000256" key="7">
    <source>
        <dbReference type="SAM" id="Phobius"/>
    </source>
</evidence>
<evidence type="ECO:0000256" key="5">
    <source>
        <dbReference type="ARBA" id="ARBA00022989"/>
    </source>
</evidence>
<dbReference type="CDD" id="cd13127">
    <property type="entry name" value="MATE_tuaB_like"/>
    <property type="match status" value="1"/>
</dbReference>
<feature type="transmembrane region" description="Helical" evidence="7">
    <location>
        <begin position="39"/>
        <end position="57"/>
    </location>
</feature>
<keyword evidence="5 7" id="KW-1133">Transmembrane helix</keyword>
<evidence type="ECO:0000256" key="6">
    <source>
        <dbReference type="ARBA" id="ARBA00023136"/>
    </source>
</evidence>
<feature type="transmembrane region" description="Helical" evidence="7">
    <location>
        <begin position="169"/>
        <end position="188"/>
    </location>
</feature>
<feature type="transmembrane region" description="Helical" evidence="7">
    <location>
        <begin position="12"/>
        <end position="33"/>
    </location>
</feature>
<dbReference type="PANTHER" id="PTHR30250:SF10">
    <property type="entry name" value="LIPOPOLYSACCHARIDE BIOSYNTHESIS PROTEIN WZXC"/>
    <property type="match status" value="1"/>
</dbReference>
<feature type="transmembrane region" description="Helical" evidence="7">
    <location>
        <begin position="110"/>
        <end position="131"/>
    </location>
</feature>
<sequence>MNVEKNLKRGIFYTAIGKYSNVVIQLLVTAILSRIISPVEYGIVAVVNVFLLFFQMLADSGIGPAIVQNKELNKSDLISIFSLTIYSGIVLSCIFALLGYPMGVLYGETIYVSLFPLLGLCVLFYTITIVPQAILMKTMNFKIVNFLTIFSNIASGLVGVILAVSHFGVYSLIFSNIVKAMVLFVALYSKAKINFYWKVSKSSVGKIFEFSKFQFLFNFWNYFARNLDNLLIGRLISPSDLGYYDKAYQLSLYPNQILSQVVTPALHPIMSNFQDNISKIGEVYLQISRIFVIVGIPISAYLYFNAQYVVTFMFGDNWSQSVPVFQILAATIWLQMANSPTGAFYQATNQTKLLFRIGLLTSFINILAIVIGVMLQSIQCVAYMLLISFSLSLVINTLYLTKKVLNISVQKYIKPILINLTIISPYIMFNLFISDFVNDLILHLSVQFVILFLIWGIGMYISGEYRRVFAVIRK</sequence>
<keyword evidence="6 7" id="KW-0472">Membrane</keyword>
<feature type="transmembrane region" description="Helical" evidence="7">
    <location>
        <begin position="412"/>
        <end position="434"/>
    </location>
</feature>
<keyword evidence="3" id="KW-1003">Cell membrane</keyword>
<dbReference type="PANTHER" id="PTHR30250">
    <property type="entry name" value="PST FAMILY PREDICTED COLANIC ACID TRANSPORTER"/>
    <property type="match status" value="1"/>
</dbReference>